<dbReference type="Pfam" id="PF12796">
    <property type="entry name" value="Ank_2"/>
    <property type="match status" value="1"/>
</dbReference>
<dbReference type="InterPro" id="IPR002110">
    <property type="entry name" value="Ankyrin_rpt"/>
</dbReference>
<dbReference type="SUPFAM" id="SSF48403">
    <property type="entry name" value="Ankyrin repeat"/>
    <property type="match status" value="1"/>
</dbReference>
<keyword evidence="2 3" id="KW-0040">ANK repeat</keyword>
<organism evidence="4 5">
    <name type="scientific">Saprolegnia diclina (strain VS20)</name>
    <dbReference type="NCBI Taxonomy" id="1156394"/>
    <lineage>
        <taxon>Eukaryota</taxon>
        <taxon>Sar</taxon>
        <taxon>Stramenopiles</taxon>
        <taxon>Oomycota</taxon>
        <taxon>Saprolegniomycetes</taxon>
        <taxon>Saprolegniales</taxon>
        <taxon>Saprolegniaceae</taxon>
        <taxon>Saprolegnia</taxon>
    </lineage>
</organism>
<dbReference type="PANTHER" id="PTHR24201:SF16">
    <property type="entry name" value="ANKYRIN-1-LIKE-RELATED"/>
    <property type="match status" value="1"/>
</dbReference>
<reference evidence="4 5" key="1">
    <citation type="submission" date="2012-04" db="EMBL/GenBank/DDBJ databases">
        <title>The Genome Sequence of Saprolegnia declina VS20.</title>
        <authorList>
            <consortium name="The Broad Institute Genome Sequencing Platform"/>
            <person name="Russ C."/>
            <person name="Nusbaum C."/>
            <person name="Tyler B."/>
            <person name="van West P."/>
            <person name="Dieguez-Uribeondo J."/>
            <person name="de Bruijn I."/>
            <person name="Tripathy S."/>
            <person name="Jiang R."/>
            <person name="Young S.K."/>
            <person name="Zeng Q."/>
            <person name="Gargeya S."/>
            <person name="Fitzgerald M."/>
            <person name="Haas B."/>
            <person name="Abouelleil A."/>
            <person name="Alvarado L."/>
            <person name="Arachchi H.M."/>
            <person name="Berlin A."/>
            <person name="Chapman S.B."/>
            <person name="Goldberg J."/>
            <person name="Griggs A."/>
            <person name="Gujja S."/>
            <person name="Hansen M."/>
            <person name="Howarth C."/>
            <person name="Imamovic A."/>
            <person name="Larimer J."/>
            <person name="McCowen C."/>
            <person name="Montmayeur A."/>
            <person name="Murphy C."/>
            <person name="Neiman D."/>
            <person name="Pearson M."/>
            <person name="Priest M."/>
            <person name="Roberts A."/>
            <person name="Saif S."/>
            <person name="Shea T."/>
            <person name="Sisk P."/>
            <person name="Sykes S."/>
            <person name="Wortman J."/>
            <person name="Nusbaum C."/>
            <person name="Birren B."/>
        </authorList>
    </citation>
    <scope>NUCLEOTIDE SEQUENCE [LARGE SCALE GENOMIC DNA]</scope>
    <source>
        <strain evidence="4 5">VS20</strain>
    </source>
</reference>
<dbReference type="PROSITE" id="PS50088">
    <property type="entry name" value="ANK_REPEAT"/>
    <property type="match status" value="2"/>
</dbReference>
<dbReference type="OrthoDB" id="188462at2759"/>
<dbReference type="Proteomes" id="UP000030762">
    <property type="component" value="Unassembled WGS sequence"/>
</dbReference>
<feature type="repeat" description="ANK" evidence="3">
    <location>
        <begin position="85"/>
        <end position="117"/>
    </location>
</feature>
<dbReference type="SMART" id="SM00248">
    <property type="entry name" value="ANK"/>
    <property type="match status" value="2"/>
</dbReference>
<dbReference type="PANTHER" id="PTHR24201">
    <property type="entry name" value="ANK_REP_REGION DOMAIN-CONTAINING PROTEIN"/>
    <property type="match status" value="1"/>
</dbReference>
<evidence type="ECO:0000313" key="4">
    <source>
        <dbReference type="EMBL" id="EQC30501.1"/>
    </source>
</evidence>
<evidence type="ECO:0000256" key="2">
    <source>
        <dbReference type="ARBA" id="ARBA00023043"/>
    </source>
</evidence>
<dbReference type="PROSITE" id="PS50297">
    <property type="entry name" value="ANK_REP_REGION"/>
    <property type="match status" value="2"/>
</dbReference>
<keyword evidence="5" id="KW-1185">Reference proteome</keyword>
<evidence type="ECO:0000256" key="3">
    <source>
        <dbReference type="PROSITE-ProRule" id="PRU00023"/>
    </source>
</evidence>
<dbReference type="PRINTS" id="PR01415">
    <property type="entry name" value="ANKYRIN"/>
</dbReference>
<feature type="repeat" description="ANK" evidence="3">
    <location>
        <begin position="52"/>
        <end position="84"/>
    </location>
</feature>
<sequence length="181" mass="20402">MFGLWQTAEHKEKARETKAKEEALLNAARDGKLAAVISALNDRVNIECYDSTGWTPLLKAAMCDRLEIVRFLLEKGANIEAKSTFLNTPLHYASQNNHVETVRLLLAYGANVNATNYWNHTPLMAAQEKGRVQVQELLQTAMLAKALREKRILDANSLLRQEAINVNHQEPVHMPRKAALF</sequence>
<proteinExistence type="predicted"/>
<evidence type="ECO:0000256" key="1">
    <source>
        <dbReference type="ARBA" id="ARBA00022737"/>
    </source>
</evidence>
<evidence type="ECO:0000313" key="5">
    <source>
        <dbReference type="Proteomes" id="UP000030762"/>
    </source>
</evidence>
<dbReference type="STRING" id="1156394.T0Q7D8"/>
<dbReference type="VEuPathDB" id="FungiDB:SDRG_11817"/>
<name>T0Q7D8_SAPDV</name>
<dbReference type="InParanoid" id="T0Q7D8"/>
<dbReference type="GO" id="GO:0005634">
    <property type="term" value="C:nucleus"/>
    <property type="evidence" value="ECO:0007669"/>
    <property type="project" value="TreeGrafter"/>
</dbReference>
<keyword evidence="1" id="KW-0677">Repeat</keyword>
<dbReference type="eggNOG" id="KOG4177">
    <property type="taxonomic scope" value="Eukaryota"/>
</dbReference>
<dbReference type="InterPro" id="IPR036770">
    <property type="entry name" value="Ankyrin_rpt-contain_sf"/>
</dbReference>
<dbReference type="Gene3D" id="1.25.40.20">
    <property type="entry name" value="Ankyrin repeat-containing domain"/>
    <property type="match status" value="2"/>
</dbReference>
<dbReference type="AlphaFoldDB" id="T0Q7D8"/>
<dbReference type="RefSeq" id="XP_008616094.1">
    <property type="nucleotide sequence ID" value="XM_008617872.1"/>
</dbReference>
<dbReference type="OMA" id="ICEILVM"/>
<gene>
    <name evidence="4" type="ORF">SDRG_11817</name>
</gene>
<dbReference type="Pfam" id="PF00023">
    <property type="entry name" value="Ank"/>
    <property type="match status" value="1"/>
</dbReference>
<accession>T0Q7D8</accession>
<dbReference type="GeneID" id="19952544"/>
<dbReference type="EMBL" id="JH767175">
    <property type="protein sequence ID" value="EQC30501.1"/>
    <property type="molecule type" value="Genomic_DNA"/>
</dbReference>
<protein>
    <submittedName>
        <fullName evidence="4">Uncharacterized protein</fullName>
    </submittedName>
</protein>
<dbReference type="InterPro" id="IPR050776">
    <property type="entry name" value="Ank_Repeat/CDKN_Inhibitor"/>
</dbReference>